<evidence type="ECO:0000256" key="6">
    <source>
        <dbReference type="ARBA" id="ARBA00023125"/>
    </source>
</evidence>
<dbReference type="OrthoDB" id="10039931at2759"/>
<organism evidence="11 12">
    <name type="scientific">Mizuhopecten yessoensis</name>
    <name type="common">Japanese scallop</name>
    <name type="synonym">Patinopecten yessoensis</name>
    <dbReference type="NCBI Taxonomy" id="6573"/>
    <lineage>
        <taxon>Eukaryota</taxon>
        <taxon>Metazoa</taxon>
        <taxon>Spiralia</taxon>
        <taxon>Lophotrochozoa</taxon>
        <taxon>Mollusca</taxon>
        <taxon>Bivalvia</taxon>
        <taxon>Autobranchia</taxon>
        <taxon>Pteriomorphia</taxon>
        <taxon>Pectinida</taxon>
        <taxon>Pectinoidea</taxon>
        <taxon>Pectinidae</taxon>
        <taxon>Mizuhopecten</taxon>
    </lineage>
</organism>
<evidence type="ECO:0000256" key="2">
    <source>
        <dbReference type="ARBA" id="ARBA00022723"/>
    </source>
</evidence>
<keyword evidence="12" id="KW-1185">Reference proteome</keyword>
<dbReference type="GO" id="GO:0000978">
    <property type="term" value="F:RNA polymerase II cis-regulatory region sequence-specific DNA binding"/>
    <property type="evidence" value="ECO:0007669"/>
    <property type="project" value="TreeGrafter"/>
</dbReference>
<keyword evidence="4 8" id="KW-0863">Zinc-finger</keyword>
<dbReference type="PROSITE" id="PS50157">
    <property type="entry name" value="ZINC_FINGER_C2H2_2"/>
    <property type="match status" value="5"/>
</dbReference>
<keyword evidence="7" id="KW-0539">Nucleus</keyword>
<dbReference type="GO" id="GO:0000981">
    <property type="term" value="F:DNA-binding transcription factor activity, RNA polymerase II-specific"/>
    <property type="evidence" value="ECO:0007669"/>
    <property type="project" value="TreeGrafter"/>
</dbReference>
<evidence type="ECO:0000259" key="10">
    <source>
        <dbReference type="PROSITE" id="PS50157"/>
    </source>
</evidence>
<protein>
    <submittedName>
        <fullName evidence="11">Histone H4 transcription factor</fullName>
    </submittedName>
</protein>
<keyword evidence="2" id="KW-0479">Metal-binding</keyword>
<name>A0A210Q7S3_MIZYE</name>
<keyword evidence="3" id="KW-0677">Repeat</keyword>
<dbReference type="InterPro" id="IPR051574">
    <property type="entry name" value="ZnF_E-box_Homeobox"/>
</dbReference>
<feature type="domain" description="C2H2-type" evidence="10">
    <location>
        <begin position="226"/>
        <end position="253"/>
    </location>
</feature>
<dbReference type="STRING" id="6573.A0A210Q7S3"/>
<feature type="domain" description="C2H2-type" evidence="10">
    <location>
        <begin position="252"/>
        <end position="280"/>
    </location>
</feature>
<dbReference type="Proteomes" id="UP000242188">
    <property type="component" value="Unassembled WGS sequence"/>
</dbReference>
<dbReference type="AlphaFoldDB" id="A0A210Q7S3"/>
<dbReference type="GO" id="GO:0045892">
    <property type="term" value="P:negative regulation of DNA-templated transcription"/>
    <property type="evidence" value="ECO:0007669"/>
    <property type="project" value="UniProtKB-ARBA"/>
</dbReference>
<dbReference type="PROSITE" id="PS00028">
    <property type="entry name" value="ZINC_FINGER_C2H2_1"/>
    <property type="match status" value="5"/>
</dbReference>
<evidence type="ECO:0000256" key="1">
    <source>
        <dbReference type="ARBA" id="ARBA00004123"/>
    </source>
</evidence>
<evidence type="ECO:0000313" key="12">
    <source>
        <dbReference type="Proteomes" id="UP000242188"/>
    </source>
</evidence>
<evidence type="ECO:0000256" key="9">
    <source>
        <dbReference type="SAM" id="MobiDB-lite"/>
    </source>
</evidence>
<evidence type="ECO:0000256" key="7">
    <source>
        <dbReference type="ARBA" id="ARBA00023242"/>
    </source>
</evidence>
<dbReference type="Pfam" id="PF00096">
    <property type="entry name" value="zf-C2H2"/>
    <property type="match status" value="1"/>
</dbReference>
<dbReference type="PANTHER" id="PTHR24391">
    <property type="entry name" value="HISTONE H4 TRANSCRIPTION FACTOR-RELATED"/>
    <property type="match status" value="1"/>
</dbReference>
<evidence type="ECO:0000313" key="11">
    <source>
        <dbReference type="EMBL" id="OWF44797.1"/>
    </source>
</evidence>
<dbReference type="InterPro" id="IPR013087">
    <property type="entry name" value="Znf_C2H2_type"/>
</dbReference>
<evidence type="ECO:0000256" key="3">
    <source>
        <dbReference type="ARBA" id="ARBA00022737"/>
    </source>
</evidence>
<feature type="compositionally biased region" description="Polar residues" evidence="9">
    <location>
        <begin position="577"/>
        <end position="601"/>
    </location>
</feature>
<dbReference type="GO" id="GO:0005634">
    <property type="term" value="C:nucleus"/>
    <property type="evidence" value="ECO:0007669"/>
    <property type="project" value="UniProtKB-SubCell"/>
</dbReference>
<reference evidence="11 12" key="1">
    <citation type="journal article" date="2017" name="Nat. Ecol. Evol.">
        <title>Scallop genome provides insights into evolution of bilaterian karyotype and development.</title>
        <authorList>
            <person name="Wang S."/>
            <person name="Zhang J."/>
            <person name="Jiao W."/>
            <person name="Li J."/>
            <person name="Xun X."/>
            <person name="Sun Y."/>
            <person name="Guo X."/>
            <person name="Huan P."/>
            <person name="Dong B."/>
            <person name="Zhang L."/>
            <person name="Hu X."/>
            <person name="Sun X."/>
            <person name="Wang J."/>
            <person name="Zhao C."/>
            <person name="Wang Y."/>
            <person name="Wang D."/>
            <person name="Huang X."/>
            <person name="Wang R."/>
            <person name="Lv J."/>
            <person name="Li Y."/>
            <person name="Zhang Z."/>
            <person name="Liu B."/>
            <person name="Lu W."/>
            <person name="Hui Y."/>
            <person name="Liang J."/>
            <person name="Zhou Z."/>
            <person name="Hou R."/>
            <person name="Li X."/>
            <person name="Liu Y."/>
            <person name="Li H."/>
            <person name="Ning X."/>
            <person name="Lin Y."/>
            <person name="Zhao L."/>
            <person name="Xing Q."/>
            <person name="Dou J."/>
            <person name="Li Y."/>
            <person name="Mao J."/>
            <person name="Guo H."/>
            <person name="Dou H."/>
            <person name="Li T."/>
            <person name="Mu C."/>
            <person name="Jiang W."/>
            <person name="Fu Q."/>
            <person name="Fu X."/>
            <person name="Miao Y."/>
            <person name="Liu J."/>
            <person name="Yu Q."/>
            <person name="Li R."/>
            <person name="Liao H."/>
            <person name="Li X."/>
            <person name="Kong Y."/>
            <person name="Jiang Z."/>
            <person name="Chourrout D."/>
            <person name="Li R."/>
            <person name="Bao Z."/>
        </authorList>
    </citation>
    <scope>NUCLEOTIDE SEQUENCE [LARGE SCALE GENOMIC DNA]</scope>
    <source>
        <strain evidence="11 12">PY_sf001</strain>
    </source>
</reference>
<sequence length="613" mass="69990">MPPKTKKRARGDLKIAKEDWTLPCEWGDCHDIFTEMELFLRHMSNHLCQTDTTTEDGHQCCWRECGTEVQGENYDFYRHVYFHSFHVKIKCIGSLLINKLGMDNCLLDTHTRNLIPELPERLQCGWHMCEAVVDNPEMFYRHVDNHADNCTEGKKSNRKNAATSNAKCEWEACDFVAENRWRLKEHLRSHTQEKVIACPTCGGLFSARCKFIDHVKRQAETEVQCYQCSHCNKRYSTERLLRDHVRHHVNQYKCPCCEMTCPTPSSLKSHLRYRHTNDKPFKCQHCEHSCKTAADLRKHMDSHSVEVPFRCHVPDCDYGARTYSSLSNHFKRTHQEVDVQKYACHVCKSVFSRGSKLTVHLKKRHKFRWPSGHSRFRYKLHEDGFWRLQTVRYESIQLTEQVTDDSNPSTDPKQPSTSADSQSSHAAGSAEQEQSESNAMETETEDTENNIQTLEITMVTNDDDGSSQVDGESSITYIAMPIELDASKSGGGDLTAESFGTVTDIRILSAEVTPGTNSSINTTPPLSETGFVVNIPSEERSLDKLQTVKATYNKKGQENDLEMSYNLEMLGYVAMRATNQTTDQGPSHSNAEVEEQSSPSKPGTYKTLRSEDL</sequence>
<dbReference type="EMBL" id="NEDP02004672">
    <property type="protein sequence ID" value="OWF44797.1"/>
    <property type="molecule type" value="Genomic_DNA"/>
</dbReference>
<evidence type="ECO:0000256" key="8">
    <source>
        <dbReference type="PROSITE-ProRule" id="PRU00042"/>
    </source>
</evidence>
<feature type="domain" description="C2H2-type" evidence="10">
    <location>
        <begin position="281"/>
        <end position="308"/>
    </location>
</feature>
<gene>
    <name evidence="11" type="ORF">KP79_PYT22334</name>
</gene>
<feature type="compositionally biased region" description="Polar residues" evidence="9">
    <location>
        <begin position="400"/>
        <end position="441"/>
    </location>
</feature>
<comment type="caution">
    <text evidence="11">The sequence shown here is derived from an EMBL/GenBank/DDBJ whole genome shotgun (WGS) entry which is preliminary data.</text>
</comment>
<dbReference type="SMART" id="SM00355">
    <property type="entry name" value="ZnF_C2H2"/>
    <property type="match status" value="9"/>
</dbReference>
<dbReference type="InterPro" id="IPR036236">
    <property type="entry name" value="Znf_C2H2_sf"/>
</dbReference>
<feature type="domain" description="C2H2-type" evidence="10">
    <location>
        <begin position="342"/>
        <end position="370"/>
    </location>
</feature>
<proteinExistence type="predicted"/>
<keyword evidence="5" id="KW-0862">Zinc</keyword>
<dbReference type="PANTHER" id="PTHR24391:SF18">
    <property type="entry name" value="EG:115C2.6 PROTEIN"/>
    <property type="match status" value="1"/>
</dbReference>
<comment type="subcellular location">
    <subcellularLocation>
        <location evidence="1">Nucleus</location>
    </subcellularLocation>
</comment>
<evidence type="ECO:0000256" key="4">
    <source>
        <dbReference type="ARBA" id="ARBA00022771"/>
    </source>
</evidence>
<keyword evidence="6" id="KW-0238">DNA-binding</keyword>
<dbReference type="Gene3D" id="3.30.160.60">
    <property type="entry name" value="Classic Zinc Finger"/>
    <property type="match status" value="4"/>
</dbReference>
<feature type="region of interest" description="Disordered" evidence="9">
    <location>
        <begin position="400"/>
        <end position="449"/>
    </location>
</feature>
<evidence type="ECO:0000256" key="5">
    <source>
        <dbReference type="ARBA" id="ARBA00022833"/>
    </source>
</evidence>
<dbReference type="SUPFAM" id="SSF57667">
    <property type="entry name" value="beta-beta-alpha zinc fingers"/>
    <property type="match status" value="3"/>
</dbReference>
<dbReference type="GO" id="GO:0008270">
    <property type="term" value="F:zinc ion binding"/>
    <property type="evidence" value="ECO:0007669"/>
    <property type="project" value="UniProtKB-KW"/>
</dbReference>
<feature type="region of interest" description="Disordered" evidence="9">
    <location>
        <begin position="576"/>
        <end position="613"/>
    </location>
</feature>
<feature type="domain" description="C2H2-type" evidence="10">
    <location>
        <begin position="166"/>
        <end position="195"/>
    </location>
</feature>
<accession>A0A210Q7S3</accession>